<keyword evidence="3" id="KW-0597">Phosphoprotein</keyword>
<evidence type="ECO:0000256" key="1">
    <source>
        <dbReference type="ARBA" id="ARBA00000085"/>
    </source>
</evidence>
<dbReference type="InterPro" id="IPR004358">
    <property type="entry name" value="Sig_transdc_His_kin-like_C"/>
</dbReference>
<accession>A0A6J4S9C6</accession>
<protein>
    <recommendedName>
        <fullName evidence="2">histidine kinase</fullName>
        <ecNumber evidence="2">2.7.13.3</ecNumber>
    </recommendedName>
</protein>
<dbReference type="PROSITE" id="PS50110">
    <property type="entry name" value="RESPONSE_REGULATORY"/>
    <property type="match status" value="1"/>
</dbReference>
<dbReference type="Gene3D" id="3.30.565.10">
    <property type="entry name" value="Histidine kinase-like ATPase, C-terminal domain"/>
    <property type="match status" value="1"/>
</dbReference>
<evidence type="ECO:0000259" key="6">
    <source>
        <dbReference type="PROSITE" id="PS50110"/>
    </source>
</evidence>
<feature type="modified residue" description="4-aspartylphosphate" evidence="3">
    <location>
        <position position="218"/>
    </location>
</feature>
<name>A0A6J4S9C6_9SPHN</name>
<dbReference type="PRINTS" id="PR00344">
    <property type="entry name" value="BCTRLSENSOR"/>
</dbReference>
<evidence type="ECO:0000259" key="5">
    <source>
        <dbReference type="PROSITE" id="PS50109"/>
    </source>
</evidence>
<dbReference type="SMART" id="SM00387">
    <property type="entry name" value="HATPase_c"/>
    <property type="match status" value="1"/>
</dbReference>
<dbReference type="InterPro" id="IPR005467">
    <property type="entry name" value="His_kinase_dom"/>
</dbReference>
<comment type="catalytic activity">
    <reaction evidence="1">
        <text>ATP + protein L-histidine = ADP + protein N-phospho-L-histidine.</text>
        <dbReference type="EC" id="2.7.13.3"/>
    </reaction>
</comment>
<dbReference type="PANTHER" id="PTHR43065">
    <property type="entry name" value="SENSOR HISTIDINE KINASE"/>
    <property type="match status" value="1"/>
</dbReference>
<feature type="region of interest" description="Disordered" evidence="4">
    <location>
        <begin position="235"/>
        <end position="256"/>
    </location>
</feature>
<evidence type="ECO:0000256" key="3">
    <source>
        <dbReference type="PROSITE-ProRule" id="PRU00169"/>
    </source>
</evidence>
<dbReference type="Pfam" id="PF02518">
    <property type="entry name" value="HATPase_c"/>
    <property type="match status" value="1"/>
</dbReference>
<dbReference type="SUPFAM" id="SSF55874">
    <property type="entry name" value="ATPase domain of HSP90 chaperone/DNA topoisomerase II/histidine kinase"/>
    <property type="match status" value="1"/>
</dbReference>
<dbReference type="InterPro" id="IPR036890">
    <property type="entry name" value="HATPase_C_sf"/>
</dbReference>
<dbReference type="EMBL" id="CADCVZ010000006">
    <property type="protein sequence ID" value="CAA9493182.1"/>
    <property type="molecule type" value="Genomic_DNA"/>
</dbReference>
<dbReference type="CDD" id="cd00156">
    <property type="entry name" value="REC"/>
    <property type="match status" value="1"/>
</dbReference>
<dbReference type="GO" id="GO:0004673">
    <property type="term" value="F:protein histidine kinase activity"/>
    <property type="evidence" value="ECO:0007669"/>
    <property type="project" value="UniProtKB-EC"/>
</dbReference>
<sequence>MADLVASTSGPRVKVVVDVALDLPPVTADPNQLEMAILNLALNSRDAMPDGGALTITAGAEVVGVGHQSDPAPGSYVRLSVSDTGAGMDAETARRAIEPFFSTKGVGKGTGLGLSMVHELAAQLRGAMTIDSRHSIGTTVKLWLPVASASAPSSETLDRAVEVAASGTALLVDDEELVRASTSDMLSDLGYAVVEAGSAEEALKLLENGLAPDVIVTDHLMPGDDGYGFRASAEAAMAGTEGPPNLRLRRGRRHKP</sequence>
<organism evidence="7">
    <name type="scientific">uncultured Sphingomonas sp</name>
    <dbReference type="NCBI Taxonomy" id="158754"/>
    <lineage>
        <taxon>Bacteria</taxon>
        <taxon>Pseudomonadati</taxon>
        <taxon>Pseudomonadota</taxon>
        <taxon>Alphaproteobacteria</taxon>
        <taxon>Sphingomonadales</taxon>
        <taxon>Sphingomonadaceae</taxon>
        <taxon>Sphingomonas</taxon>
        <taxon>environmental samples</taxon>
    </lineage>
</organism>
<dbReference type="PROSITE" id="PS50109">
    <property type="entry name" value="HIS_KIN"/>
    <property type="match status" value="1"/>
</dbReference>
<dbReference type="PANTHER" id="PTHR43065:SF42">
    <property type="entry name" value="TWO-COMPONENT SENSOR PPRA"/>
    <property type="match status" value="1"/>
</dbReference>
<gene>
    <name evidence="7" type="ORF">AVDCRST_MAG09-254</name>
</gene>
<feature type="domain" description="Response regulatory" evidence="6">
    <location>
        <begin position="168"/>
        <end position="256"/>
    </location>
</feature>
<keyword evidence="7" id="KW-0808">Transferase</keyword>
<evidence type="ECO:0000256" key="4">
    <source>
        <dbReference type="SAM" id="MobiDB-lite"/>
    </source>
</evidence>
<dbReference type="Pfam" id="PF00072">
    <property type="entry name" value="Response_reg"/>
    <property type="match status" value="1"/>
</dbReference>
<dbReference type="GO" id="GO:0000160">
    <property type="term" value="P:phosphorelay signal transduction system"/>
    <property type="evidence" value="ECO:0007669"/>
    <property type="project" value="InterPro"/>
</dbReference>
<keyword evidence="7" id="KW-0418">Kinase</keyword>
<proteinExistence type="predicted"/>
<evidence type="ECO:0000256" key="2">
    <source>
        <dbReference type="ARBA" id="ARBA00012438"/>
    </source>
</evidence>
<dbReference type="InterPro" id="IPR003594">
    <property type="entry name" value="HATPase_dom"/>
</dbReference>
<dbReference type="EC" id="2.7.13.3" evidence="2"/>
<dbReference type="InterPro" id="IPR011006">
    <property type="entry name" value="CheY-like_superfamily"/>
</dbReference>
<feature type="domain" description="Histidine kinase" evidence="5">
    <location>
        <begin position="1"/>
        <end position="148"/>
    </location>
</feature>
<feature type="compositionally biased region" description="Basic residues" evidence="4">
    <location>
        <begin position="247"/>
        <end position="256"/>
    </location>
</feature>
<evidence type="ECO:0000313" key="7">
    <source>
        <dbReference type="EMBL" id="CAA9493182.1"/>
    </source>
</evidence>
<dbReference type="SUPFAM" id="SSF52172">
    <property type="entry name" value="CheY-like"/>
    <property type="match status" value="1"/>
</dbReference>
<dbReference type="Gene3D" id="3.40.50.2300">
    <property type="match status" value="1"/>
</dbReference>
<dbReference type="AlphaFoldDB" id="A0A6J4S9C6"/>
<dbReference type="InterPro" id="IPR001789">
    <property type="entry name" value="Sig_transdc_resp-reg_receiver"/>
</dbReference>
<reference evidence="7" key="1">
    <citation type="submission" date="2020-02" db="EMBL/GenBank/DDBJ databases">
        <authorList>
            <person name="Meier V. D."/>
        </authorList>
    </citation>
    <scope>NUCLEOTIDE SEQUENCE</scope>
    <source>
        <strain evidence="7">AVDCRST_MAG09</strain>
    </source>
</reference>